<dbReference type="PANTHER" id="PTHR35007:SF4">
    <property type="entry name" value="CONSERVED TRANSMEMBRANE PROTEIN-RELATED"/>
    <property type="match status" value="1"/>
</dbReference>
<dbReference type="Proteomes" id="UP000031488">
    <property type="component" value="Unassembled WGS sequence"/>
</dbReference>
<keyword evidence="2" id="KW-1003">Cell membrane</keyword>
<dbReference type="AlphaFoldDB" id="A0A0B9A0T0"/>
<protein>
    <submittedName>
        <fullName evidence="9">Type II secretion system F domain-containing protein</fullName>
    </submittedName>
    <submittedName>
        <fullName evidence="8">Type II secretion system protein</fullName>
    </submittedName>
</protein>
<feature type="transmembrane region" description="Helical" evidence="6">
    <location>
        <begin position="12"/>
        <end position="31"/>
    </location>
</feature>
<name>A0A0B9A0T0_BRELN</name>
<keyword evidence="4 6" id="KW-1133">Transmembrane helix</keyword>
<evidence type="ECO:0000256" key="3">
    <source>
        <dbReference type="ARBA" id="ARBA00022692"/>
    </source>
</evidence>
<evidence type="ECO:0000313" key="10">
    <source>
        <dbReference type="Proteomes" id="UP000031488"/>
    </source>
</evidence>
<evidence type="ECO:0000313" key="9">
    <source>
        <dbReference type="EMBL" id="KHS52392.1"/>
    </source>
</evidence>
<sequence length="312" mass="33567">MSLLGEPLSILALGLFNGFALCIFVLSLPPLRKPTLSSRIAPYLRDQESLVDIYAPPTPRTEGFWGLVKSWLVSSTLWVTSRITTDATLRLRIDRLGGNATIERFRINQVLSILVGMIVAGGLAGALSAQRGFSPIVTLVLVISGGIAGHVVNDWRLSQAIARHESRVLAEFPTVAELLALSITAGEGIVEALERVCRTCSGDLIDELRAALAATRTGTPLVEALDAMATRIAIPEIVQFVDGLAVSMTRGTPLAEVLRSQAADVREQSRRRLLELSGRKEIGMLVPVVVFVLPVTVIFAVFPSLTVLDLSP</sequence>
<reference evidence="8" key="3">
    <citation type="submission" date="2016-03" db="EMBL/GenBank/DDBJ databases">
        <authorList>
            <person name="Zhu Y."/>
            <person name="Sun C."/>
        </authorList>
    </citation>
    <scope>NUCLEOTIDE SEQUENCE</scope>
    <source>
        <strain evidence="8">BS258</strain>
    </source>
</reference>
<accession>A0A142NP57</accession>
<evidence type="ECO:0000256" key="2">
    <source>
        <dbReference type="ARBA" id="ARBA00022475"/>
    </source>
</evidence>
<dbReference type="GO" id="GO:0005886">
    <property type="term" value="C:plasma membrane"/>
    <property type="evidence" value="ECO:0007669"/>
    <property type="project" value="UniProtKB-SubCell"/>
</dbReference>
<evidence type="ECO:0000256" key="1">
    <source>
        <dbReference type="ARBA" id="ARBA00004651"/>
    </source>
</evidence>
<reference evidence="9 10" key="1">
    <citation type="submission" date="2014-11" db="EMBL/GenBank/DDBJ databases">
        <title>Draft Genome Sequence of Brevibacterium linens AE038-8.</title>
        <authorList>
            <person name="Maizel D."/>
            <person name="Utturkar S.M."/>
            <person name="Brown S.D."/>
            <person name="Ferrero M."/>
            <person name="Rosen B.P."/>
        </authorList>
    </citation>
    <scope>NUCLEOTIDE SEQUENCE [LARGE SCALE GENOMIC DNA]</scope>
    <source>
        <strain evidence="9 10">AE038-8</strain>
    </source>
</reference>
<proteinExistence type="predicted"/>
<dbReference type="Proteomes" id="UP000075950">
    <property type="component" value="Chromosome"/>
</dbReference>
<evidence type="ECO:0000256" key="4">
    <source>
        <dbReference type="ARBA" id="ARBA00022989"/>
    </source>
</evidence>
<dbReference type="EMBL" id="CP014869">
    <property type="protein sequence ID" value="AMT94563.1"/>
    <property type="molecule type" value="Genomic_DNA"/>
</dbReference>
<feature type="transmembrane region" description="Helical" evidence="6">
    <location>
        <begin position="282"/>
        <end position="302"/>
    </location>
</feature>
<dbReference type="InterPro" id="IPR018076">
    <property type="entry name" value="T2SS_GspF_dom"/>
</dbReference>
<evidence type="ECO:0000259" key="7">
    <source>
        <dbReference type="Pfam" id="PF00482"/>
    </source>
</evidence>
<keyword evidence="3 6" id="KW-0812">Transmembrane</keyword>
<accession>A0A0B9A0T0</accession>
<dbReference type="PANTHER" id="PTHR35007">
    <property type="entry name" value="INTEGRAL MEMBRANE PROTEIN-RELATED"/>
    <property type="match status" value="1"/>
</dbReference>
<gene>
    <name evidence="8" type="ORF">A2T55_12980</name>
    <name evidence="9" type="ORF">AE0388_2042</name>
</gene>
<dbReference type="KEGG" id="bly:A2T55_12980"/>
<dbReference type="Pfam" id="PF00482">
    <property type="entry name" value="T2SSF"/>
    <property type="match status" value="1"/>
</dbReference>
<dbReference type="EMBL" id="JTJZ01000019">
    <property type="protein sequence ID" value="KHS52392.1"/>
    <property type="molecule type" value="Genomic_DNA"/>
</dbReference>
<dbReference type="OrthoDB" id="5185234at2"/>
<keyword evidence="10" id="KW-1185">Reference proteome</keyword>
<evidence type="ECO:0000313" key="8">
    <source>
        <dbReference type="EMBL" id="AMT94563.1"/>
    </source>
</evidence>
<reference evidence="11" key="2">
    <citation type="submission" date="2016-03" db="EMBL/GenBank/DDBJ databases">
        <authorList>
            <person name="Ploux O."/>
        </authorList>
    </citation>
    <scope>NUCLEOTIDE SEQUENCE [LARGE SCALE GENOMIC DNA]</scope>
    <source>
        <strain evidence="11">BS258</strain>
    </source>
</reference>
<evidence type="ECO:0000256" key="5">
    <source>
        <dbReference type="ARBA" id="ARBA00023136"/>
    </source>
</evidence>
<feature type="transmembrane region" description="Helical" evidence="6">
    <location>
        <begin position="110"/>
        <end position="127"/>
    </location>
</feature>
<comment type="subcellular location">
    <subcellularLocation>
        <location evidence="1">Cell membrane</location>
        <topology evidence="1">Multi-pass membrane protein</topology>
    </subcellularLocation>
</comment>
<feature type="domain" description="Type II secretion system protein GspF" evidence="7">
    <location>
        <begin position="177"/>
        <end position="301"/>
    </location>
</feature>
<evidence type="ECO:0000313" key="11">
    <source>
        <dbReference type="Proteomes" id="UP000075950"/>
    </source>
</evidence>
<dbReference type="RefSeq" id="WP_039209816.1">
    <property type="nucleotide sequence ID" value="NZ_CP014869.1"/>
</dbReference>
<organism evidence="9 10">
    <name type="scientific">Brevibacterium linens</name>
    <dbReference type="NCBI Taxonomy" id="1703"/>
    <lineage>
        <taxon>Bacteria</taxon>
        <taxon>Bacillati</taxon>
        <taxon>Actinomycetota</taxon>
        <taxon>Actinomycetes</taxon>
        <taxon>Micrococcales</taxon>
        <taxon>Brevibacteriaceae</taxon>
        <taxon>Brevibacterium</taxon>
    </lineage>
</organism>
<dbReference type="STRING" id="1703.BLSMQ_2906"/>
<evidence type="ECO:0000256" key="6">
    <source>
        <dbReference type="SAM" id="Phobius"/>
    </source>
</evidence>
<keyword evidence="5 6" id="KW-0472">Membrane</keyword>
<dbReference type="PATRIC" id="fig|1703.6.peg.1934"/>
<feature type="transmembrane region" description="Helical" evidence="6">
    <location>
        <begin position="133"/>
        <end position="153"/>
    </location>
</feature>